<dbReference type="Pfam" id="PF14246">
    <property type="entry name" value="TetR_C_7"/>
    <property type="match status" value="1"/>
</dbReference>
<reference evidence="7 8" key="1">
    <citation type="journal article" date="2011" name="J. Bacteriol.">
        <title>Complete genome sequence of Polymorphum gilvum SL003B-26A1T, a crude oil-degrading bacterium from oil-polluted saline soil.</title>
        <authorList>
            <person name="Li S.G."/>
            <person name="Tang Y.Q."/>
            <person name="Nie Y."/>
            <person name="Cai M."/>
            <person name="Wu X.L."/>
        </authorList>
    </citation>
    <scope>NUCLEOTIDE SEQUENCE [LARGE SCALE GENOMIC DNA]</scope>
    <source>
        <strain evidence="8">LMG 25793 / CGMCC 1.9160 / SL003B-26A1</strain>
    </source>
</reference>
<dbReference type="InterPro" id="IPR036271">
    <property type="entry name" value="Tet_transcr_reg_TetR-rel_C_sf"/>
</dbReference>
<dbReference type="SUPFAM" id="SSF48498">
    <property type="entry name" value="Tetracyclin repressor-like, C-terminal domain"/>
    <property type="match status" value="1"/>
</dbReference>
<feature type="DNA-binding region" description="H-T-H motif" evidence="4">
    <location>
        <begin position="47"/>
        <end position="66"/>
    </location>
</feature>
<dbReference type="HOGENOM" id="CLU_069356_27_0_5"/>
<dbReference type="Gene3D" id="1.10.357.10">
    <property type="entry name" value="Tetracycline Repressor, domain 2"/>
    <property type="match status" value="1"/>
</dbReference>
<keyword evidence="8" id="KW-1185">Reference proteome</keyword>
<dbReference type="InterPro" id="IPR001647">
    <property type="entry name" value="HTH_TetR"/>
</dbReference>
<dbReference type="InterPro" id="IPR050109">
    <property type="entry name" value="HTH-type_TetR-like_transc_reg"/>
</dbReference>
<dbReference type="PROSITE" id="PS50977">
    <property type="entry name" value="HTH_TETR_2"/>
    <property type="match status" value="1"/>
</dbReference>
<dbReference type="OrthoDB" id="5292901at2"/>
<gene>
    <name evidence="7" type="ordered locus">SL003B_2285</name>
</gene>
<dbReference type="PRINTS" id="PR00455">
    <property type="entry name" value="HTHTETR"/>
</dbReference>
<evidence type="ECO:0000313" key="7">
    <source>
        <dbReference type="EMBL" id="ADZ70710.1"/>
    </source>
</evidence>
<feature type="domain" description="HTH tetR-type" evidence="6">
    <location>
        <begin position="24"/>
        <end position="84"/>
    </location>
</feature>
<dbReference type="InterPro" id="IPR023772">
    <property type="entry name" value="DNA-bd_HTH_TetR-type_CS"/>
</dbReference>
<dbReference type="RefSeq" id="WP_013653025.1">
    <property type="nucleotide sequence ID" value="NC_015259.1"/>
</dbReference>
<dbReference type="PATRIC" id="fig|991905.3.peg.2341"/>
<keyword evidence="2 4" id="KW-0238">DNA-binding</keyword>
<dbReference type="InterPro" id="IPR039536">
    <property type="entry name" value="TetR_C_Proteobacteria"/>
</dbReference>
<dbReference type="InterPro" id="IPR009057">
    <property type="entry name" value="Homeodomain-like_sf"/>
</dbReference>
<sequence>MVTDRAARDSLPAAAAESEAKTDNAKRRQILDGARTVFRARGFDGASMETIARQAGVSKGTLYVYFDSKEALFRALILEERMEQPETCLELAGCPGDIAADLKRIGTAYLEKMSMPERISTLRMVVGAVEQFPEFGALLDAEGPRRGIENLGAFLQARIARGDLKPCDTEVAASHFFGLCTARALRRVLFNVGSVPSEDEIRSTVEAAVAVFLAAYGGEPCREGKG</sequence>
<evidence type="ECO:0000256" key="1">
    <source>
        <dbReference type="ARBA" id="ARBA00023015"/>
    </source>
</evidence>
<dbReference type="PANTHER" id="PTHR30055">
    <property type="entry name" value="HTH-TYPE TRANSCRIPTIONAL REGULATOR RUTR"/>
    <property type="match status" value="1"/>
</dbReference>
<keyword evidence="3" id="KW-0804">Transcription</keyword>
<evidence type="ECO:0000256" key="5">
    <source>
        <dbReference type="SAM" id="MobiDB-lite"/>
    </source>
</evidence>
<dbReference type="PROSITE" id="PS01081">
    <property type="entry name" value="HTH_TETR_1"/>
    <property type="match status" value="1"/>
</dbReference>
<dbReference type="KEGG" id="pgv:SL003B_2285"/>
<evidence type="ECO:0000256" key="4">
    <source>
        <dbReference type="PROSITE-ProRule" id="PRU00335"/>
    </source>
</evidence>
<proteinExistence type="predicted"/>
<keyword evidence="1" id="KW-0805">Transcription regulation</keyword>
<evidence type="ECO:0000259" key="6">
    <source>
        <dbReference type="PROSITE" id="PS50977"/>
    </source>
</evidence>
<dbReference type="SUPFAM" id="SSF46689">
    <property type="entry name" value="Homeodomain-like"/>
    <property type="match status" value="1"/>
</dbReference>
<dbReference type="GO" id="GO:0003700">
    <property type="term" value="F:DNA-binding transcription factor activity"/>
    <property type="evidence" value="ECO:0007669"/>
    <property type="project" value="TreeGrafter"/>
</dbReference>
<feature type="region of interest" description="Disordered" evidence="5">
    <location>
        <begin position="1"/>
        <end position="24"/>
    </location>
</feature>
<dbReference type="Proteomes" id="UP000008130">
    <property type="component" value="Chromosome"/>
</dbReference>
<evidence type="ECO:0000313" key="8">
    <source>
        <dbReference type="Proteomes" id="UP000008130"/>
    </source>
</evidence>
<evidence type="ECO:0000256" key="2">
    <source>
        <dbReference type="ARBA" id="ARBA00023125"/>
    </source>
</evidence>
<evidence type="ECO:0000256" key="3">
    <source>
        <dbReference type="ARBA" id="ARBA00023163"/>
    </source>
</evidence>
<protein>
    <submittedName>
        <fullName evidence="7">Transcriptional regulator, TetR family protein</fullName>
    </submittedName>
</protein>
<dbReference type="Gene3D" id="1.10.10.60">
    <property type="entry name" value="Homeodomain-like"/>
    <property type="match status" value="1"/>
</dbReference>
<dbReference type="AlphaFoldDB" id="F2IZY4"/>
<accession>F2IZY4</accession>
<dbReference type="eggNOG" id="COG1309">
    <property type="taxonomic scope" value="Bacteria"/>
</dbReference>
<dbReference type="EMBL" id="CP002568">
    <property type="protein sequence ID" value="ADZ70710.1"/>
    <property type="molecule type" value="Genomic_DNA"/>
</dbReference>
<organism evidence="7 8">
    <name type="scientific">Polymorphum gilvum (strain LMG 25793 / CGMCC 1.9160 / SL003B-26A1)</name>
    <dbReference type="NCBI Taxonomy" id="991905"/>
    <lineage>
        <taxon>Bacteria</taxon>
        <taxon>Pseudomonadati</taxon>
        <taxon>Pseudomonadota</taxon>
        <taxon>Alphaproteobacteria</taxon>
        <taxon>Rhodobacterales</taxon>
        <taxon>Paracoccaceae</taxon>
        <taxon>Polymorphum</taxon>
    </lineage>
</organism>
<dbReference type="FunFam" id="1.10.10.60:FF:000141">
    <property type="entry name" value="TetR family transcriptional regulator"/>
    <property type="match status" value="1"/>
</dbReference>
<name>F2IZY4_POLGS</name>
<dbReference type="Pfam" id="PF00440">
    <property type="entry name" value="TetR_N"/>
    <property type="match status" value="1"/>
</dbReference>
<dbReference type="PANTHER" id="PTHR30055:SF146">
    <property type="entry name" value="HTH-TYPE TRANSCRIPTIONAL DUAL REGULATOR CECR"/>
    <property type="match status" value="1"/>
</dbReference>
<dbReference type="GO" id="GO:0000976">
    <property type="term" value="F:transcription cis-regulatory region binding"/>
    <property type="evidence" value="ECO:0007669"/>
    <property type="project" value="TreeGrafter"/>
</dbReference>